<dbReference type="GO" id="GO:0016787">
    <property type="term" value="F:hydrolase activity"/>
    <property type="evidence" value="ECO:0007669"/>
    <property type="project" value="UniProtKB-KW"/>
</dbReference>
<accession>A0A5B8Y9N8</accession>
<dbReference type="Gene3D" id="3.60.15.10">
    <property type="entry name" value="Ribonuclease Z/Hydroxyacylglutathione hydrolase-like"/>
    <property type="match status" value="1"/>
</dbReference>
<gene>
    <name evidence="2" type="ORF">FIV42_14165</name>
</gene>
<evidence type="ECO:0000313" key="2">
    <source>
        <dbReference type="EMBL" id="QDG51842.1"/>
    </source>
</evidence>
<dbReference type="PANTHER" id="PTHR42951:SF17">
    <property type="entry name" value="METALLO-BETA-LACTAMASE DOMAIN-CONTAINING PROTEIN"/>
    <property type="match status" value="1"/>
</dbReference>
<protein>
    <submittedName>
        <fullName evidence="2">MBL fold metallo-hydrolase</fullName>
    </submittedName>
</protein>
<dbReference type="EMBL" id="CP041186">
    <property type="protein sequence ID" value="QDG51842.1"/>
    <property type="molecule type" value="Genomic_DNA"/>
</dbReference>
<accession>A0A4Y6PU45</accession>
<dbReference type="OrthoDB" id="9802248at2"/>
<dbReference type="InterPro" id="IPR001279">
    <property type="entry name" value="Metallo-B-lactamas"/>
</dbReference>
<proteinExistence type="predicted"/>
<evidence type="ECO:0000259" key="1">
    <source>
        <dbReference type="SMART" id="SM00849"/>
    </source>
</evidence>
<dbReference type="Pfam" id="PF00753">
    <property type="entry name" value="Lactamase_B"/>
    <property type="match status" value="1"/>
</dbReference>
<reference evidence="2 3" key="1">
    <citation type="submission" date="2019-06" db="EMBL/GenBank/DDBJ databases">
        <title>Persicimonas caeni gen. nov., sp. nov., a predatory bacterium isolated from solar saltern.</title>
        <authorList>
            <person name="Wang S."/>
        </authorList>
    </citation>
    <scope>NUCLEOTIDE SEQUENCE [LARGE SCALE GENOMIC DNA]</scope>
    <source>
        <strain evidence="2 3">YN101</strain>
    </source>
</reference>
<dbReference type="AlphaFoldDB" id="A0A4Y6PU45"/>
<organism evidence="2 3">
    <name type="scientific">Persicimonas caeni</name>
    <dbReference type="NCBI Taxonomy" id="2292766"/>
    <lineage>
        <taxon>Bacteria</taxon>
        <taxon>Deltaproteobacteria</taxon>
        <taxon>Bradymonadales</taxon>
        <taxon>Bradymonadaceae</taxon>
        <taxon>Persicimonas</taxon>
    </lineage>
</organism>
<dbReference type="InterPro" id="IPR036866">
    <property type="entry name" value="RibonucZ/Hydroxyglut_hydro"/>
</dbReference>
<name>A0A4Y6PU45_PERCE</name>
<dbReference type="InterPro" id="IPR050855">
    <property type="entry name" value="NDM-1-like"/>
</dbReference>
<dbReference type="SMART" id="SM00849">
    <property type="entry name" value="Lactamase_B"/>
    <property type="match status" value="1"/>
</dbReference>
<evidence type="ECO:0000313" key="3">
    <source>
        <dbReference type="Proteomes" id="UP000315995"/>
    </source>
</evidence>
<keyword evidence="3" id="KW-1185">Reference proteome</keyword>
<dbReference type="SUPFAM" id="SSF56281">
    <property type="entry name" value="Metallo-hydrolase/oxidoreductase"/>
    <property type="match status" value="1"/>
</dbReference>
<feature type="domain" description="Metallo-beta-lactamase" evidence="1">
    <location>
        <begin position="32"/>
        <end position="244"/>
    </location>
</feature>
<dbReference type="Proteomes" id="UP000315995">
    <property type="component" value="Chromosome"/>
</dbReference>
<dbReference type="PANTHER" id="PTHR42951">
    <property type="entry name" value="METALLO-BETA-LACTAMASE DOMAIN-CONTAINING"/>
    <property type="match status" value="1"/>
</dbReference>
<keyword evidence="2" id="KW-0378">Hydrolase</keyword>
<sequence>MTKKWKDQWGSALELDEGLFRLRLRSPGKSLIVNTYVYSGGGALAVIDAGWPETVDQLETALADMGLAKSLRDVDYWLYTHAHIDHMGAAALISQKTHAPQIAWQGLEPYRERWHAFQDDMHNWTPWIAEAFAEPHRSRLLAERKNQGGLVDKYGRGVLENAAFVEFGERLEIGDLTLEFHDARGHDPHHGAFFAPERGWLFCGDVVIAVPTPICRAMNDELDTYRDSLDRLQALDAQFLLPGHGLHRRDNIDASFERSRSFVTDYEGRTLALLRELGRPMGLYELALAFTPDGKPYQPASRWWVHIAQVDSHLHALIERGDVMCFSGEHGPLYEAS</sequence>
<dbReference type="RefSeq" id="WP_141198322.1">
    <property type="nucleotide sequence ID" value="NZ_CP041186.1"/>
</dbReference>